<proteinExistence type="predicted"/>
<evidence type="ECO:0000256" key="3">
    <source>
        <dbReference type="ARBA" id="ARBA00022737"/>
    </source>
</evidence>
<accession>A0AAD5R3G5</accession>
<reference evidence="9" key="1">
    <citation type="submission" date="2021-06" db="EMBL/GenBank/DDBJ databases">
        <title>Parelaphostrongylus tenuis whole genome reference sequence.</title>
        <authorList>
            <person name="Garwood T.J."/>
            <person name="Larsen P.A."/>
            <person name="Fountain-Jones N.M."/>
            <person name="Garbe J.R."/>
            <person name="Macchietto M.G."/>
            <person name="Kania S.A."/>
            <person name="Gerhold R.W."/>
            <person name="Richards J.E."/>
            <person name="Wolf T.M."/>
        </authorList>
    </citation>
    <scope>NUCLEOTIDE SEQUENCE</scope>
    <source>
        <strain evidence="9">MNPRO001-30</strain>
        <tissue evidence="9">Meninges</tissue>
    </source>
</reference>
<comment type="caution">
    <text evidence="9">The sequence shown here is derived from an EMBL/GenBank/DDBJ whole genome shotgun (WGS) entry which is preliminary data.</text>
</comment>
<protein>
    <recommendedName>
        <fullName evidence="8">C2H2-type domain-containing protein</fullName>
    </recommendedName>
</protein>
<dbReference type="SUPFAM" id="SSF57667">
    <property type="entry name" value="beta-beta-alpha zinc fingers"/>
    <property type="match status" value="2"/>
</dbReference>
<evidence type="ECO:0000259" key="8">
    <source>
        <dbReference type="PROSITE" id="PS50157"/>
    </source>
</evidence>
<evidence type="ECO:0000313" key="10">
    <source>
        <dbReference type="Proteomes" id="UP001196413"/>
    </source>
</evidence>
<dbReference type="InterPro" id="IPR036236">
    <property type="entry name" value="Znf_C2H2_sf"/>
</dbReference>
<comment type="subcellular location">
    <subcellularLocation>
        <location evidence="1">Nucleus</location>
    </subcellularLocation>
</comment>
<evidence type="ECO:0000256" key="2">
    <source>
        <dbReference type="ARBA" id="ARBA00022723"/>
    </source>
</evidence>
<keyword evidence="10" id="KW-1185">Reference proteome</keyword>
<sequence length="241" mass="27541">MTLTAYEPKCGTHEAKPISYGSIVALPFVPGETLILKRETDEDAVCSAATSNKASPNHCGNHMNPEVNPPSDENKALDCSHTNDVHLEKARNKRIVRPPMNCEECGKRFATIFKLRKHFSIRHIEEPRYSCGQCGQKFVNQKGLNRHDRLVHQRILHMCPYEGCDRPGYKCPKALKFHIRSVHTKVRPHVCETCGKAFITPTRLKKHTQTHSSERKFNCICGAKFRRTFNLKKHQQLCLLN</sequence>
<dbReference type="PROSITE" id="PS50157">
    <property type="entry name" value="ZINC_FINGER_C2H2_2"/>
    <property type="match status" value="3"/>
</dbReference>
<dbReference type="Gene3D" id="3.30.160.60">
    <property type="entry name" value="Classic Zinc Finger"/>
    <property type="match status" value="2"/>
</dbReference>
<evidence type="ECO:0000256" key="7">
    <source>
        <dbReference type="PROSITE-ProRule" id="PRU00042"/>
    </source>
</evidence>
<dbReference type="Pfam" id="PF00096">
    <property type="entry name" value="zf-C2H2"/>
    <property type="match status" value="3"/>
</dbReference>
<feature type="domain" description="C2H2-type" evidence="8">
    <location>
        <begin position="129"/>
        <end position="152"/>
    </location>
</feature>
<dbReference type="FunFam" id="3.30.160.60:FF:000145">
    <property type="entry name" value="Zinc finger protein 574"/>
    <property type="match status" value="1"/>
</dbReference>
<evidence type="ECO:0000256" key="5">
    <source>
        <dbReference type="ARBA" id="ARBA00022833"/>
    </source>
</evidence>
<dbReference type="GO" id="GO:0008270">
    <property type="term" value="F:zinc ion binding"/>
    <property type="evidence" value="ECO:0007669"/>
    <property type="project" value="UniProtKB-KW"/>
</dbReference>
<evidence type="ECO:0000313" key="9">
    <source>
        <dbReference type="EMBL" id="KAJ1368807.1"/>
    </source>
</evidence>
<dbReference type="InterPro" id="IPR013087">
    <property type="entry name" value="Znf_C2H2_type"/>
</dbReference>
<dbReference type="Proteomes" id="UP001196413">
    <property type="component" value="Unassembled WGS sequence"/>
</dbReference>
<dbReference type="PROSITE" id="PS00028">
    <property type="entry name" value="ZINC_FINGER_C2H2_1"/>
    <property type="match status" value="3"/>
</dbReference>
<dbReference type="EMBL" id="JAHQIW010006317">
    <property type="protein sequence ID" value="KAJ1368807.1"/>
    <property type="molecule type" value="Genomic_DNA"/>
</dbReference>
<feature type="domain" description="C2H2-type" evidence="8">
    <location>
        <begin position="100"/>
        <end position="128"/>
    </location>
</feature>
<keyword evidence="6" id="KW-0539">Nucleus</keyword>
<keyword evidence="5" id="KW-0862">Zinc</keyword>
<feature type="domain" description="C2H2-type" evidence="8">
    <location>
        <begin position="189"/>
        <end position="216"/>
    </location>
</feature>
<evidence type="ECO:0000256" key="4">
    <source>
        <dbReference type="ARBA" id="ARBA00022771"/>
    </source>
</evidence>
<dbReference type="PANTHER" id="PTHR24379:SF121">
    <property type="entry name" value="C2H2-TYPE DOMAIN-CONTAINING PROTEIN"/>
    <property type="match status" value="1"/>
</dbReference>
<keyword evidence="3" id="KW-0677">Repeat</keyword>
<gene>
    <name evidence="9" type="ORF">KIN20_030138</name>
</gene>
<organism evidence="9 10">
    <name type="scientific">Parelaphostrongylus tenuis</name>
    <name type="common">Meningeal worm</name>
    <dbReference type="NCBI Taxonomy" id="148309"/>
    <lineage>
        <taxon>Eukaryota</taxon>
        <taxon>Metazoa</taxon>
        <taxon>Ecdysozoa</taxon>
        <taxon>Nematoda</taxon>
        <taxon>Chromadorea</taxon>
        <taxon>Rhabditida</taxon>
        <taxon>Rhabditina</taxon>
        <taxon>Rhabditomorpha</taxon>
        <taxon>Strongyloidea</taxon>
        <taxon>Metastrongylidae</taxon>
        <taxon>Parelaphostrongylus</taxon>
    </lineage>
</organism>
<dbReference type="PANTHER" id="PTHR24379">
    <property type="entry name" value="KRAB AND ZINC FINGER DOMAIN-CONTAINING"/>
    <property type="match status" value="1"/>
</dbReference>
<evidence type="ECO:0000256" key="6">
    <source>
        <dbReference type="ARBA" id="ARBA00023242"/>
    </source>
</evidence>
<dbReference type="SMART" id="SM00355">
    <property type="entry name" value="ZnF_C2H2"/>
    <property type="match status" value="4"/>
</dbReference>
<name>A0AAD5R3G5_PARTN</name>
<evidence type="ECO:0000256" key="1">
    <source>
        <dbReference type="ARBA" id="ARBA00004123"/>
    </source>
</evidence>
<dbReference type="GO" id="GO:0005634">
    <property type="term" value="C:nucleus"/>
    <property type="evidence" value="ECO:0007669"/>
    <property type="project" value="UniProtKB-SubCell"/>
</dbReference>
<keyword evidence="4 7" id="KW-0863">Zinc-finger</keyword>
<keyword evidence="2" id="KW-0479">Metal-binding</keyword>
<dbReference type="AlphaFoldDB" id="A0AAD5R3G5"/>